<evidence type="ECO:0000259" key="7">
    <source>
        <dbReference type="Pfam" id="PF01061"/>
    </source>
</evidence>
<dbReference type="PANTHER" id="PTHR43229:SF2">
    <property type="entry name" value="NODULATION PROTEIN J"/>
    <property type="match status" value="1"/>
</dbReference>
<dbReference type="OrthoDB" id="3745966at2"/>
<feature type="transmembrane region" description="Helical" evidence="6">
    <location>
        <begin position="147"/>
        <end position="167"/>
    </location>
</feature>
<dbReference type="EMBL" id="RKHQ01000001">
    <property type="protein sequence ID" value="ROR96773.1"/>
    <property type="molecule type" value="Genomic_DNA"/>
</dbReference>
<evidence type="ECO:0000256" key="6">
    <source>
        <dbReference type="SAM" id="Phobius"/>
    </source>
</evidence>
<evidence type="ECO:0000256" key="3">
    <source>
        <dbReference type="ARBA" id="ARBA00022989"/>
    </source>
</evidence>
<evidence type="ECO:0000256" key="5">
    <source>
        <dbReference type="ARBA" id="ARBA00023251"/>
    </source>
</evidence>
<evidence type="ECO:0000313" key="8">
    <source>
        <dbReference type="EMBL" id="ROR96773.1"/>
    </source>
</evidence>
<keyword evidence="3 6" id="KW-1133">Transmembrane helix</keyword>
<evidence type="ECO:0000256" key="2">
    <source>
        <dbReference type="ARBA" id="ARBA00022692"/>
    </source>
</evidence>
<dbReference type="Proteomes" id="UP000275356">
    <property type="component" value="Unassembled WGS sequence"/>
</dbReference>
<feature type="transmembrane region" description="Helical" evidence="6">
    <location>
        <begin position="119"/>
        <end position="141"/>
    </location>
</feature>
<dbReference type="InterPro" id="IPR051784">
    <property type="entry name" value="Nod_factor_ABC_transporter"/>
</dbReference>
<feature type="transmembrane region" description="Helical" evidence="6">
    <location>
        <begin position="233"/>
        <end position="256"/>
    </location>
</feature>
<evidence type="ECO:0000256" key="1">
    <source>
        <dbReference type="ARBA" id="ARBA00004141"/>
    </source>
</evidence>
<evidence type="ECO:0000256" key="4">
    <source>
        <dbReference type="ARBA" id="ARBA00023136"/>
    </source>
</evidence>
<gene>
    <name evidence="8" type="ORF">EDD28_1364</name>
</gene>
<dbReference type="GO" id="GO:0046677">
    <property type="term" value="P:response to antibiotic"/>
    <property type="evidence" value="ECO:0007669"/>
    <property type="project" value="UniProtKB-KW"/>
</dbReference>
<dbReference type="PIRSF" id="PIRSF006648">
    <property type="entry name" value="DrrB"/>
    <property type="match status" value="1"/>
</dbReference>
<reference evidence="8 9" key="1">
    <citation type="submission" date="2018-11" db="EMBL/GenBank/DDBJ databases">
        <title>Sequencing the genomes of 1000 actinobacteria strains.</title>
        <authorList>
            <person name="Klenk H.-P."/>
        </authorList>
    </citation>
    <scope>NUCLEOTIDE SEQUENCE [LARGE SCALE GENOMIC DNA]</scope>
    <source>
        <strain evidence="8 9">DSM 13521</strain>
    </source>
</reference>
<feature type="transmembrane region" description="Helical" evidence="6">
    <location>
        <begin position="179"/>
        <end position="199"/>
    </location>
</feature>
<dbReference type="GO" id="GO:0140359">
    <property type="term" value="F:ABC-type transporter activity"/>
    <property type="evidence" value="ECO:0007669"/>
    <property type="project" value="InterPro"/>
</dbReference>
<keyword evidence="9" id="KW-1185">Reference proteome</keyword>
<feature type="domain" description="ABC-2 type transporter transmembrane" evidence="7">
    <location>
        <begin position="25"/>
        <end position="225"/>
    </location>
</feature>
<protein>
    <submittedName>
        <fullName evidence="8">ABC-2 type transport system permease protein</fullName>
    </submittedName>
</protein>
<dbReference type="PANTHER" id="PTHR43229">
    <property type="entry name" value="NODULATION PROTEIN J"/>
    <property type="match status" value="1"/>
</dbReference>
<dbReference type="InterPro" id="IPR013525">
    <property type="entry name" value="ABC2_TM"/>
</dbReference>
<comment type="subcellular location">
    <subcellularLocation>
        <location evidence="1">Membrane</location>
        <topology evidence="1">Multi-pass membrane protein</topology>
    </subcellularLocation>
</comment>
<sequence length="265" mass="28348">MTTSTERPTTAAPTPRPGWRLALTHTKFQILETVRIPIALVGNLVFPALALLFFVVPQREVADNPVFATAAVAQLGMFSVMSVAMFTHGVGVAEDRALPFDTFVRALPAGAMPRLMGRILTGLCLTALALVPLVLVGWLLTSATLPLGRLAASVGVVLLVAIPFTLLGLSIGYWLSSKAAIAIVQVVLFPLAFAGGLFMPPEVFPPWMNSISLALPSRAGRDLLVWVTSGQQLPASTIPVFLGWTLVFAVMAVLAYRGDEGRRYR</sequence>
<comment type="caution">
    <text evidence="8">The sequence shown here is derived from an EMBL/GenBank/DDBJ whole genome shotgun (WGS) entry which is preliminary data.</text>
</comment>
<dbReference type="RefSeq" id="WP_123738909.1">
    <property type="nucleotide sequence ID" value="NZ_RKHQ01000001.1"/>
</dbReference>
<dbReference type="Pfam" id="PF01061">
    <property type="entry name" value="ABC2_membrane"/>
    <property type="match status" value="1"/>
</dbReference>
<proteinExistence type="predicted"/>
<keyword evidence="2 6" id="KW-0812">Transmembrane</keyword>
<evidence type="ECO:0000313" key="9">
    <source>
        <dbReference type="Proteomes" id="UP000275356"/>
    </source>
</evidence>
<organism evidence="8 9">
    <name type="scientific">Salana multivorans</name>
    <dbReference type="NCBI Taxonomy" id="120377"/>
    <lineage>
        <taxon>Bacteria</taxon>
        <taxon>Bacillati</taxon>
        <taxon>Actinomycetota</taxon>
        <taxon>Actinomycetes</taxon>
        <taxon>Micrococcales</taxon>
        <taxon>Beutenbergiaceae</taxon>
        <taxon>Salana</taxon>
    </lineage>
</organism>
<keyword evidence="5" id="KW-0046">Antibiotic resistance</keyword>
<name>A0A3N2DAK8_9MICO</name>
<feature type="transmembrane region" description="Helical" evidence="6">
    <location>
        <begin position="67"/>
        <end position="86"/>
    </location>
</feature>
<keyword evidence="4 6" id="KW-0472">Membrane</keyword>
<dbReference type="InterPro" id="IPR000412">
    <property type="entry name" value="ABC_2_transport"/>
</dbReference>
<dbReference type="AlphaFoldDB" id="A0A3N2DAK8"/>
<accession>A0A3N2DAK8</accession>
<feature type="transmembrane region" description="Helical" evidence="6">
    <location>
        <begin position="36"/>
        <end position="55"/>
    </location>
</feature>
<dbReference type="GO" id="GO:0043190">
    <property type="term" value="C:ATP-binding cassette (ABC) transporter complex"/>
    <property type="evidence" value="ECO:0007669"/>
    <property type="project" value="InterPro"/>
</dbReference>